<keyword evidence="9 11" id="KW-0496">Mitochondrion</keyword>
<dbReference type="PANTHER" id="PTHR12966">
    <property type="entry name" value="NADH DEHYDROGENASE UBIQUINONE 1 ALPHA SUBCOMPLEX SUBUNIT 13"/>
    <property type="match status" value="1"/>
</dbReference>
<dbReference type="OrthoDB" id="3308at2759"/>
<evidence type="ECO:0000313" key="13">
    <source>
        <dbReference type="EMBL" id="KAF0695614.1"/>
    </source>
</evidence>
<keyword evidence="12" id="KW-0175">Coiled coil</keyword>
<dbReference type="PANTHER" id="PTHR12966:SF0">
    <property type="entry name" value="NADH DEHYDROGENASE [UBIQUINONE] 1 ALPHA SUBCOMPLEX SUBUNIT 13"/>
    <property type="match status" value="1"/>
</dbReference>
<feature type="transmembrane region" description="Helical" evidence="11">
    <location>
        <begin position="36"/>
        <end position="55"/>
    </location>
</feature>
<dbReference type="AlphaFoldDB" id="A0A485KYZ7"/>
<dbReference type="EMBL" id="VJMH01005464">
    <property type="protein sequence ID" value="KAF0695614.1"/>
    <property type="molecule type" value="Genomic_DNA"/>
</dbReference>
<evidence type="ECO:0000256" key="4">
    <source>
        <dbReference type="ARBA" id="ARBA00022660"/>
    </source>
</evidence>
<dbReference type="EMBL" id="CAADRA010005485">
    <property type="protein sequence ID" value="VFT90403.1"/>
    <property type="molecule type" value="Genomic_DNA"/>
</dbReference>
<name>A0A485KYZ7_9STRA</name>
<evidence type="ECO:0000256" key="8">
    <source>
        <dbReference type="ARBA" id="ARBA00022989"/>
    </source>
</evidence>
<accession>A0A485KYZ7</accession>
<keyword evidence="5 11" id="KW-0812">Transmembrane</keyword>
<evidence type="ECO:0000256" key="7">
    <source>
        <dbReference type="ARBA" id="ARBA00022982"/>
    </source>
</evidence>
<gene>
    <name evidence="14" type="primary">Aste57867_13565</name>
    <name evidence="13" type="ORF">As57867_013515</name>
    <name evidence="14" type="ORF">ASTE57867_13565</name>
</gene>
<comment type="subcellular location">
    <subcellularLocation>
        <location evidence="1 11">Mitochondrion inner membrane</location>
        <topology evidence="1 11">Single-pass membrane protein</topology>
        <orientation evidence="1 11">Matrix side</orientation>
    </subcellularLocation>
</comment>
<evidence type="ECO:0000256" key="12">
    <source>
        <dbReference type="SAM" id="Coils"/>
    </source>
</evidence>
<evidence type="ECO:0000256" key="3">
    <source>
        <dbReference type="ARBA" id="ARBA00022448"/>
    </source>
</evidence>
<keyword evidence="15" id="KW-1185">Reference proteome</keyword>
<comment type="function">
    <text evidence="11">Complex I functions in the transfer of electrons from NADH to the respiratory chain. Accessory subunit of the mitochondrial membrane respiratory chain NADH dehydrogenase (Complex I), that is believed not to be involved in catalysis.</text>
</comment>
<reference evidence="13" key="2">
    <citation type="submission" date="2019-06" db="EMBL/GenBank/DDBJ databases">
        <title>Genomics analysis of Aphanomyces spp. identifies a new class of oomycete effector associated with host adaptation.</title>
        <authorList>
            <person name="Gaulin E."/>
        </authorList>
    </citation>
    <scope>NUCLEOTIDE SEQUENCE</scope>
    <source>
        <strain evidence="13">CBS 578.67</strain>
    </source>
</reference>
<sequence>MATPNYGPAVQDMPPKGGFRPLRFARAVPEVRGPPGWAMFAGCFLVSSFGFYVIGQQNQETRALRREVRERRIAMLPFLQAEEDIEFLQNEAHYLEQEKERMKNFPGGWEAGKSPYHSKKWQIPLYAK</sequence>
<dbReference type="GO" id="GO:0045271">
    <property type="term" value="C:respiratory chain complex I"/>
    <property type="evidence" value="ECO:0007669"/>
    <property type="project" value="UniProtKB-UniRule"/>
</dbReference>
<evidence type="ECO:0000256" key="5">
    <source>
        <dbReference type="ARBA" id="ARBA00022692"/>
    </source>
</evidence>
<keyword evidence="7 11" id="KW-0249">Electron transport</keyword>
<proteinExistence type="inferred from homology"/>
<keyword evidence="3 11" id="KW-0813">Transport</keyword>
<dbReference type="Pfam" id="PF06212">
    <property type="entry name" value="GRIM-19"/>
    <property type="match status" value="1"/>
</dbReference>
<evidence type="ECO:0000256" key="10">
    <source>
        <dbReference type="ARBA" id="ARBA00023136"/>
    </source>
</evidence>
<keyword evidence="4 11" id="KW-0679">Respiratory chain</keyword>
<evidence type="ECO:0000313" key="14">
    <source>
        <dbReference type="EMBL" id="VFT90403.1"/>
    </source>
</evidence>
<evidence type="ECO:0000313" key="15">
    <source>
        <dbReference type="Proteomes" id="UP000332933"/>
    </source>
</evidence>
<evidence type="ECO:0000256" key="6">
    <source>
        <dbReference type="ARBA" id="ARBA00022792"/>
    </source>
</evidence>
<dbReference type="Proteomes" id="UP000332933">
    <property type="component" value="Unassembled WGS sequence"/>
</dbReference>
<dbReference type="InterPro" id="IPR009346">
    <property type="entry name" value="GRIM-19"/>
</dbReference>
<evidence type="ECO:0000256" key="11">
    <source>
        <dbReference type="RuleBase" id="RU368034"/>
    </source>
</evidence>
<keyword evidence="6 11" id="KW-0999">Mitochondrion inner membrane</keyword>
<dbReference type="GO" id="GO:0005743">
    <property type="term" value="C:mitochondrial inner membrane"/>
    <property type="evidence" value="ECO:0007669"/>
    <property type="project" value="UniProtKB-SubCell"/>
</dbReference>
<keyword evidence="8 11" id="KW-1133">Transmembrane helix</keyword>
<evidence type="ECO:0000256" key="2">
    <source>
        <dbReference type="ARBA" id="ARBA00007312"/>
    </source>
</evidence>
<feature type="coiled-coil region" evidence="12">
    <location>
        <begin position="78"/>
        <end position="105"/>
    </location>
</feature>
<reference evidence="14 15" key="1">
    <citation type="submission" date="2019-03" db="EMBL/GenBank/DDBJ databases">
        <authorList>
            <person name="Gaulin E."/>
            <person name="Dumas B."/>
        </authorList>
    </citation>
    <scope>NUCLEOTIDE SEQUENCE [LARGE SCALE GENOMIC DNA]</scope>
    <source>
        <strain evidence="14">CBS 568.67</strain>
    </source>
</reference>
<comment type="similarity">
    <text evidence="2 11">Belongs to the complex I NDUFA13 subunit family.</text>
</comment>
<protein>
    <recommendedName>
        <fullName evidence="11">NADH dehydrogenase [ubiquinone] 1 alpha subcomplex subunit 13</fullName>
    </recommendedName>
</protein>
<evidence type="ECO:0000256" key="9">
    <source>
        <dbReference type="ARBA" id="ARBA00023128"/>
    </source>
</evidence>
<organism evidence="14 15">
    <name type="scientific">Aphanomyces stellatus</name>
    <dbReference type="NCBI Taxonomy" id="120398"/>
    <lineage>
        <taxon>Eukaryota</taxon>
        <taxon>Sar</taxon>
        <taxon>Stramenopiles</taxon>
        <taxon>Oomycota</taxon>
        <taxon>Saprolegniomycetes</taxon>
        <taxon>Saprolegniales</taxon>
        <taxon>Verrucalvaceae</taxon>
        <taxon>Aphanomyces</taxon>
    </lineage>
</organism>
<evidence type="ECO:0000256" key="1">
    <source>
        <dbReference type="ARBA" id="ARBA00004298"/>
    </source>
</evidence>
<keyword evidence="10 11" id="KW-0472">Membrane</keyword>